<dbReference type="Gene3D" id="3.40.50.300">
    <property type="entry name" value="P-loop containing nucleotide triphosphate hydrolases"/>
    <property type="match status" value="2"/>
</dbReference>
<evidence type="ECO:0000313" key="8">
    <source>
        <dbReference type="EMBL" id="KAG2181634.1"/>
    </source>
</evidence>
<dbReference type="PANTHER" id="PTHR18934">
    <property type="entry name" value="ATP-DEPENDENT RNA HELICASE"/>
    <property type="match status" value="1"/>
</dbReference>
<dbReference type="SUPFAM" id="SSF52540">
    <property type="entry name" value="P-loop containing nucleoside triphosphate hydrolases"/>
    <property type="match status" value="1"/>
</dbReference>
<evidence type="ECO:0000256" key="1">
    <source>
        <dbReference type="ARBA" id="ARBA00022741"/>
    </source>
</evidence>
<dbReference type="SMART" id="SM00490">
    <property type="entry name" value="HELICc"/>
    <property type="match status" value="1"/>
</dbReference>
<dbReference type="InterPro" id="IPR001650">
    <property type="entry name" value="Helicase_C-like"/>
</dbReference>
<dbReference type="AlphaFoldDB" id="A0A8H7PVZ2"/>
<dbReference type="GO" id="GO:0016787">
    <property type="term" value="F:hydrolase activity"/>
    <property type="evidence" value="ECO:0007669"/>
    <property type="project" value="UniProtKB-KW"/>
</dbReference>
<name>A0A8H7PVZ2_9FUNG</name>
<evidence type="ECO:0008006" key="10">
    <source>
        <dbReference type="Google" id="ProtNLM"/>
    </source>
</evidence>
<sequence>MKRSRPRHRPEERYDVDGSIIKSKVPHKKVWDLREILDNPESKAKALKEAQDYIKTAKPAPSDSQQSSEQPPWSDTADDIFFSKEKRGLATFFLRRGSPRYDEFKGICLHRWFYRKYGALRQWKIRSENETMSATSTGQALKDESETIRNAVILFHDYHRKQQAAQKAKIEKDRDSLPITKYEKAIVHTLRKHRVLLIAGDTGCGKSTQVPQMLLKAGFDHIACTQPRRIACSSLAKRVSYETMNEYGSEIAYQVRFEGTSTAKTRALFLTEGLLLRQYANDPQLSKYDVIVVDEVHERHLIGDFLLGILRLLLKEREDLHVVLMSATLNAELFAQYFDAPAIMVPGRMFDVKIMYMPNEKDDKNLVDETEYRKRQSQEIKTSIPSRSERISPAPYLKILDYIDQSVSSSERGDLLIFMSGIEEITALAEGLTPYATQTKKWIILMLHSSLSIDMQDKVFHVAPEGVRKCILSSNIAETSVTIDGIRFIIDSGKVKELSHESHSNMSKLSEFWISKASAAQRTGRAGRTGPGECFRLYSENEYNHMNEFAVPEIQRAPLEPIVLDIKALGLGDPALFEFIESPSPIALEASINMLKALDALDGDEAITPLGQVLADLPIDAVLGKMLIMSSVFHLVEQIIIIAASMSVQSPFIRLPRNANPEITKVKSSHSGLGAWNHRGHGVNVTVLRSSDYMRQIAKLKRQFEKILNDVQPGLLAEIEASRLSLQMLETDRDQKRQRLRKEKMSQRQPKRRKLLKLTSIDEENMEADVLDSSTDIRDLEFSLANNIEDLRNRSRMALSKDAVNLIKLIICSGLYPQFAFPDEHNPYRKSNEIVFHTHTKRFLSPHPSSVFASHPEWIQGAGENVRRAAIDDLDLLKDMKHEILCYLQLLETNKPYIVNLLQVPGVHSLLLLSKSIDINEDCSVIVFDRYYMLSFRTIPVAEHVLTLAHRLRTIWSVLTNQRVRMGIQFSDKTSVVDRVCVSDEVMKKFPRVIQKIIKSEMEIKQRHAQMSGSLDKRQYQMEIENLCGELCQFMETVISADFRLAKSTELLKMYQVRKAEGQDPDLPTTWDPKLVNPSGIRITDYMWYRAIDLESSASSIPESEVKVPHNVPMYWGCRSCETTFSFTRREILEHVANCN</sequence>
<dbReference type="SMART" id="SM00847">
    <property type="entry name" value="HA2"/>
    <property type="match status" value="1"/>
</dbReference>
<evidence type="ECO:0000259" key="6">
    <source>
        <dbReference type="PROSITE" id="PS51192"/>
    </source>
</evidence>
<dbReference type="GO" id="GO:0004386">
    <property type="term" value="F:helicase activity"/>
    <property type="evidence" value="ECO:0007669"/>
    <property type="project" value="UniProtKB-KW"/>
</dbReference>
<dbReference type="FunFam" id="3.40.50.300:FF:004714">
    <property type="entry name" value="DEAD/DEAH box helicase"/>
    <property type="match status" value="1"/>
</dbReference>
<dbReference type="SMART" id="SM00487">
    <property type="entry name" value="DEXDc"/>
    <property type="match status" value="1"/>
</dbReference>
<evidence type="ECO:0000259" key="7">
    <source>
        <dbReference type="PROSITE" id="PS51194"/>
    </source>
</evidence>
<dbReference type="InterPro" id="IPR011709">
    <property type="entry name" value="DEAD-box_helicase_OB_fold"/>
</dbReference>
<dbReference type="FunFam" id="3.40.50.300:FF:000725">
    <property type="entry name" value="probable ATP-dependent RNA helicase DHX34"/>
    <property type="match status" value="1"/>
</dbReference>
<dbReference type="GO" id="GO:0005524">
    <property type="term" value="F:ATP binding"/>
    <property type="evidence" value="ECO:0007669"/>
    <property type="project" value="UniProtKB-KW"/>
</dbReference>
<reference evidence="8" key="1">
    <citation type="submission" date="2020-12" db="EMBL/GenBank/DDBJ databases">
        <title>Metabolic potential, ecology and presence of endohyphal bacteria is reflected in genomic diversity of Mucoromycotina.</title>
        <authorList>
            <person name="Muszewska A."/>
            <person name="Okrasinska A."/>
            <person name="Steczkiewicz K."/>
            <person name="Drgas O."/>
            <person name="Orlowska M."/>
            <person name="Perlinska-Lenart U."/>
            <person name="Aleksandrzak-Piekarczyk T."/>
            <person name="Szatraj K."/>
            <person name="Zielenkiewicz U."/>
            <person name="Pilsyk S."/>
            <person name="Malc E."/>
            <person name="Mieczkowski P."/>
            <person name="Kruszewska J.S."/>
            <person name="Biernat P."/>
            <person name="Pawlowska J."/>
        </authorList>
    </citation>
    <scope>NUCLEOTIDE SEQUENCE</scope>
    <source>
        <strain evidence="8">WA0000051536</strain>
    </source>
</reference>
<feature type="domain" description="Helicase C-terminal" evidence="7">
    <location>
        <begin position="402"/>
        <end position="570"/>
    </location>
</feature>
<dbReference type="PROSITE" id="PS51192">
    <property type="entry name" value="HELICASE_ATP_BIND_1"/>
    <property type="match status" value="1"/>
</dbReference>
<feature type="region of interest" description="Disordered" evidence="5">
    <location>
        <begin position="47"/>
        <end position="77"/>
    </location>
</feature>
<dbReference type="PROSITE" id="PS51194">
    <property type="entry name" value="HELICASE_CTER"/>
    <property type="match status" value="1"/>
</dbReference>
<feature type="compositionally biased region" description="Low complexity" evidence="5">
    <location>
        <begin position="61"/>
        <end position="74"/>
    </location>
</feature>
<dbReference type="Pfam" id="PF00271">
    <property type="entry name" value="Helicase_C"/>
    <property type="match status" value="1"/>
</dbReference>
<keyword evidence="4" id="KW-0067">ATP-binding</keyword>
<gene>
    <name evidence="8" type="ORF">INT44_008449</name>
</gene>
<evidence type="ECO:0000256" key="2">
    <source>
        <dbReference type="ARBA" id="ARBA00022801"/>
    </source>
</evidence>
<accession>A0A8H7PVZ2</accession>
<keyword evidence="2" id="KW-0378">Hydrolase</keyword>
<dbReference type="InterPro" id="IPR027417">
    <property type="entry name" value="P-loop_NTPase"/>
</dbReference>
<dbReference type="Pfam" id="PF21010">
    <property type="entry name" value="HA2_C"/>
    <property type="match status" value="1"/>
</dbReference>
<dbReference type="Proteomes" id="UP000612746">
    <property type="component" value="Unassembled WGS sequence"/>
</dbReference>
<comment type="caution">
    <text evidence="8">The sequence shown here is derived from an EMBL/GenBank/DDBJ whole genome shotgun (WGS) entry which is preliminary data.</text>
</comment>
<dbReference type="InterPro" id="IPR014001">
    <property type="entry name" value="Helicase_ATP-bd"/>
</dbReference>
<organism evidence="8 9">
    <name type="scientific">Umbelopsis vinacea</name>
    <dbReference type="NCBI Taxonomy" id="44442"/>
    <lineage>
        <taxon>Eukaryota</taxon>
        <taxon>Fungi</taxon>
        <taxon>Fungi incertae sedis</taxon>
        <taxon>Mucoromycota</taxon>
        <taxon>Mucoromycotina</taxon>
        <taxon>Umbelopsidomycetes</taxon>
        <taxon>Umbelopsidales</taxon>
        <taxon>Umbelopsidaceae</taxon>
        <taxon>Umbelopsis</taxon>
    </lineage>
</organism>
<feature type="region of interest" description="Disordered" evidence="5">
    <location>
        <begin position="732"/>
        <end position="752"/>
    </location>
</feature>
<evidence type="ECO:0000256" key="5">
    <source>
        <dbReference type="SAM" id="MobiDB-lite"/>
    </source>
</evidence>
<dbReference type="GO" id="GO:0003723">
    <property type="term" value="F:RNA binding"/>
    <property type="evidence" value="ECO:0007669"/>
    <property type="project" value="TreeGrafter"/>
</dbReference>
<dbReference type="EMBL" id="JAEPRA010000008">
    <property type="protein sequence ID" value="KAG2181634.1"/>
    <property type="molecule type" value="Genomic_DNA"/>
</dbReference>
<dbReference type="Pfam" id="PF00270">
    <property type="entry name" value="DEAD"/>
    <property type="match status" value="1"/>
</dbReference>
<keyword evidence="9" id="KW-1185">Reference proteome</keyword>
<protein>
    <recommendedName>
        <fullName evidence="10">P-loop containing nucleoside triphosphate hydrolase protein</fullName>
    </recommendedName>
</protein>
<keyword evidence="3" id="KW-0347">Helicase</keyword>
<dbReference type="Pfam" id="PF04408">
    <property type="entry name" value="WHD_HA2"/>
    <property type="match status" value="1"/>
</dbReference>
<evidence type="ECO:0000313" key="9">
    <source>
        <dbReference type="Proteomes" id="UP000612746"/>
    </source>
</evidence>
<dbReference type="CDD" id="cd18791">
    <property type="entry name" value="SF2_C_RHA"/>
    <property type="match status" value="1"/>
</dbReference>
<dbReference type="InterPro" id="IPR011545">
    <property type="entry name" value="DEAD/DEAH_box_helicase_dom"/>
</dbReference>
<feature type="non-terminal residue" evidence="8">
    <location>
        <position position="1"/>
    </location>
</feature>
<feature type="domain" description="Helicase ATP-binding" evidence="6">
    <location>
        <begin position="187"/>
        <end position="347"/>
    </location>
</feature>
<dbReference type="InterPro" id="IPR007502">
    <property type="entry name" value="Helicase-assoc_dom"/>
</dbReference>
<dbReference type="PANTHER" id="PTHR18934:SF221">
    <property type="entry name" value="ATP-DEPENDENT RNA HELICASE DHX34-RELATED"/>
    <property type="match status" value="1"/>
</dbReference>
<evidence type="ECO:0000256" key="4">
    <source>
        <dbReference type="ARBA" id="ARBA00022840"/>
    </source>
</evidence>
<dbReference type="OrthoDB" id="10253254at2759"/>
<keyword evidence="1" id="KW-0547">Nucleotide-binding</keyword>
<proteinExistence type="predicted"/>
<dbReference type="InterPro" id="IPR048333">
    <property type="entry name" value="HA2_WH"/>
</dbReference>
<dbReference type="Gene3D" id="1.20.120.1080">
    <property type="match status" value="1"/>
</dbReference>
<evidence type="ECO:0000256" key="3">
    <source>
        <dbReference type="ARBA" id="ARBA00022806"/>
    </source>
</evidence>
<dbReference type="Pfam" id="PF07717">
    <property type="entry name" value="OB_NTP_bind"/>
    <property type="match status" value="1"/>
</dbReference>